<reference evidence="2" key="2">
    <citation type="submission" date="2020-09" db="EMBL/GenBank/DDBJ databases">
        <authorList>
            <person name="Sun Q."/>
            <person name="Zhou Y."/>
        </authorList>
    </citation>
    <scope>NUCLEOTIDE SEQUENCE</scope>
    <source>
        <strain evidence="2">CGMCC 1.12827</strain>
    </source>
</reference>
<comment type="caution">
    <text evidence="2">The sequence shown here is derived from an EMBL/GenBank/DDBJ whole genome shotgun (WGS) entry which is preliminary data.</text>
</comment>
<protein>
    <submittedName>
        <fullName evidence="2">Protoporphyrinogen oxidase</fullName>
    </submittedName>
</protein>
<dbReference type="InterPro" id="IPR036188">
    <property type="entry name" value="FAD/NAD-bd_sf"/>
</dbReference>
<organism evidence="2 3">
    <name type="scientific">Gordonia jinhuaensis</name>
    <dbReference type="NCBI Taxonomy" id="1517702"/>
    <lineage>
        <taxon>Bacteria</taxon>
        <taxon>Bacillati</taxon>
        <taxon>Actinomycetota</taxon>
        <taxon>Actinomycetes</taxon>
        <taxon>Mycobacteriales</taxon>
        <taxon>Gordoniaceae</taxon>
        <taxon>Gordonia</taxon>
    </lineage>
</organism>
<dbReference type="GO" id="GO:0016491">
    <property type="term" value="F:oxidoreductase activity"/>
    <property type="evidence" value="ECO:0007669"/>
    <property type="project" value="InterPro"/>
</dbReference>
<dbReference type="Gene3D" id="3.50.50.60">
    <property type="entry name" value="FAD/NAD(P)-binding domain"/>
    <property type="match status" value="1"/>
</dbReference>
<proteinExistence type="predicted"/>
<dbReference type="PANTHER" id="PTHR42923">
    <property type="entry name" value="PROTOPORPHYRINOGEN OXIDASE"/>
    <property type="match status" value="1"/>
</dbReference>
<dbReference type="SUPFAM" id="SSF51905">
    <property type="entry name" value="FAD/NAD(P)-binding domain"/>
    <property type="match status" value="1"/>
</dbReference>
<name>A0A916T2E9_9ACTN</name>
<evidence type="ECO:0000313" key="3">
    <source>
        <dbReference type="Proteomes" id="UP000621454"/>
    </source>
</evidence>
<gene>
    <name evidence="2" type="primary">hemY</name>
    <name evidence="2" type="ORF">GCM10011489_12200</name>
</gene>
<feature type="domain" description="Amine oxidase" evidence="1">
    <location>
        <begin position="2"/>
        <end position="404"/>
    </location>
</feature>
<dbReference type="PANTHER" id="PTHR42923:SF3">
    <property type="entry name" value="PROTOPORPHYRINOGEN OXIDASE"/>
    <property type="match status" value="1"/>
</dbReference>
<keyword evidence="3" id="KW-1185">Reference proteome</keyword>
<dbReference type="SUPFAM" id="SSF54373">
    <property type="entry name" value="FAD-linked reductases, C-terminal domain"/>
    <property type="match status" value="1"/>
</dbReference>
<dbReference type="AlphaFoldDB" id="A0A916T2E9"/>
<dbReference type="Pfam" id="PF01593">
    <property type="entry name" value="Amino_oxidase"/>
    <property type="match status" value="1"/>
</dbReference>
<dbReference type="EMBL" id="BMGC01000006">
    <property type="protein sequence ID" value="GGB25564.1"/>
    <property type="molecule type" value="Genomic_DNA"/>
</dbReference>
<sequence>MDVGAEAFVVRRPEVADLVGELGLSHHLVHPTSARPAVLARGGLHRLPRPALMGIPADAEAIAEVADAADVERTRSEPTRGLAWDPHTDISVGQLVGERFGRSVVTCSVDPMLGGVYSSLADDIGVRAAIPALAAALDSGAPSLTAAVASLVGAGSDGPVFGALDGGYRMLVAALEATGAAHILRDTPVAAVAPEPTGAVVVTESGVAASYDAVILAVPANVAARLVAATVPGLADALGRVPIAGSAVVAMAWPTEAALPANSGVLIGTDEDFTAKAFTFSTNKWAHLRDDVQVVRASFGRLGQPVEATDDELVATAVADLARVVELGEFESGVRTPSLPAGGPVDALVQRWPSGLPSYGPGHLQLVAEIESHRPARIGLAGSAYAGVGVPACVGRAGRTARIVADEMRSGTMVS</sequence>
<dbReference type="InterPro" id="IPR050464">
    <property type="entry name" value="Zeta_carotene_desat/Oxidored"/>
</dbReference>
<dbReference type="Gene3D" id="1.10.3110.10">
    <property type="entry name" value="protoporphyrinogen ix oxidase, domain 3"/>
    <property type="match status" value="1"/>
</dbReference>
<reference evidence="2" key="1">
    <citation type="journal article" date="2014" name="Int. J. Syst. Evol. Microbiol.">
        <title>Complete genome sequence of Corynebacterium casei LMG S-19264T (=DSM 44701T), isolated from a smear-ripened cheese.</title>
        <authorList>
            <consortium name="US DOE Joint Genome Institute (JGI-PGF)"/>
            <person name="Walter F."/>
            <person name="Albersmeier A."/>
            <person name="Kalinowski J."/>
            <person name="Ruckert C."/>
        </authorList>
    </citation>
    <scope>NUCLEOTIDE SEQUENCE</scope>
    <source>
        <strain evidence="2">CGMCC 1.12827</strain>
    </source>
</reference>
<dbReference type="InterPro" id="IPR002937">
    <property type="entry name" value="Amino_oxidase"/>
</dbReference>
<evidence type="ECO:0000313" key="2">
    <source>
        <dbReference type="EMBL" id="GGB25564.1"/>
    </source>
</evidence>
<dbReference type="Proteomes" id="UP000621454">
    <property type="component" value="Unassembled WGS sequence"/>
</dbReference>
<accession>A0A916T2E9</accession>
<dbReference type="Gene3D" id="3.90.660.20">
    <property type="entry name" value="Protoporphyrinogen oxidase, mitochondrial, domain 2"/>
    <property type="match status" value="1"/>
</dbReference>
<evidence type="ECO:0000259" key="1">
    <source>
        <dbReference type="Pfam" id="PF01593"/>
    </source>
</evidence>